<dbReference type="EMBL" id="GBXM01099690">
    <property type="protein sequence ID" value="JAH08887.1"/>
    <property type="molecule type" value="Transcribed_RNA"/>
</dbReference>
<reference evidence="1" key="1">
    <citation type="submission" date="2014-11" db="EMBL/GenBank/DDBJ databases">
        <authorList>
            <person name="Amaro Gonzalez C."/>
        </authorList>
    </citation>
    <scope>NUCLEOTIDE SEQUENCE</scope>
</reference>
<proteinExistence type="predicted"/>
<organism evidence="1">
    <name type="scientific">Anguilla anguilla</name>
    <name type="common">European freshwater eel</name>
    <name type="synonym">Muraena anguilla</name>
    <dbReference type="NCBI Taxonomy" id="7936"/>
    <lineage>
        <taxon>Eukaryota</taxon>
        <taxon>Metazoa</taxon>
        <taxon>Chordata</taxon>
        <taxon>Craniata</taxon>
        <taxon>Vertebrata</taxon>
        <taxon>Euteleostomi</taxon>
        <taxon>Actinopterygii</taxon>
        <taxon>Neopterygii</taxon>
        <taxon>Teleostei</taxon>
        <taxon>Anguilliformes</taxon>
        <taxon>Anguillidae</taxon>
        <taxon>Anguilla</taxon>
    </lineage>
</organism>
<reference evidence="1" key="2">
    <citation type="journal article" date="2015" name="Fish Shellfish Immunol.">
        <title>Early steps in the European eel (Anguilla anguilla)-Vibrio vulnificus interaction in the gills: Role of the RtxA13 toxin.</title>
        <authorList>
            <person name="Callol A."/>
            <person name="Pajuelo D."/>
            <person name="Ebbesson L."/>
            <person name="Teles M."/>
            <person name="MacKenzie S."/>
            <person name="Amaro C."/>
        </authorList>
    </citation>
    <scope>NUCLEOTIDE SEQUENCE</scope>
</reference>
<protein>
    <submittedName>
        <fullName evidence="1">Uncharacterized protein</fullName>
    </submittedName>
</protein>
<accession>A0A0E9PX89</accession>
<name>A0A0E9PX89_ANGAN</name>
<dbReference type="AlphaFoldDB" id="A0A0E9PX89"/>
<sequence length="51" mass="6020">MRRLTRLFKSHMIWNSCSFSTSPFPFFTFSLVSTFFLFTVVTKPATVHRTL</sequence>
<evidence type="ECO:0000313" key="1">
    <source>
        <dbReference type="EMBL" id="JAH08887.1"/>
    </source>
</evidence>